<feature type="coiled-coil region" evidence="1">
    <location>
        <begin position="108"/>
        <end position="153"/>
    </location>
</feature>
<protein>
    <submittedName>
        <fullName evidence="3">Uncharacterized protein</fullName>
    </submittedName>
</protein>
<feature type="region of interest" description="Disordered" evidence="2">
    <location>
        <begin position="351"/>
        <end position="373"/>
    </location>
</feature>
<proteinExistence type="predicted"/>
<sequence>MAGGSGGYGGYGYGYGGGLRPCVETLEATIAGIKVHQDAEIAKERRKREEEERIKKENEEEEQRLREKKAREDFQTEMKKEINSKLDITKMKVEIESLRKALRNDNGASSSENAFDKYKRELEEKRARSDRRLAAMEDEIARLKMVNDEAVDAADVWKREVLRPGNKRGSVAVTATPIPRTRTCARVTPIPSPSVEDLKLKEKVEHQEREIELLREWWLRELNGRRQAEQEVDRLKEKMARLEVGRRTPLASNLKTRLDKVATATAGKGKRPMSPATQAVEANDREAFLVDTRRALETLKKEKIVELFAKEGVSYSTLEKTKEELVLKRAEVAFGKDRIGTLKKSGVVLRDVTEDAEQGTDNSTEVNDDSAHS</sequence>
<reference evidence="3 4" key="1">
    <citation type="journal article" date="2018" name="Cell">
        <title>The Chara Genome: Secondary Complexity and Implications for Plant Terrestrialization.</title>
        <authorList>
            <person name="Nishiyama T."/>
            <person name="Sakayama H."/>
            <person name="Vries J.D."/>
            <person name="Buschmann H."/>
            <person name="Saint-Marcoux D."/>
            <person name="Ullrich K.K."/>
            <person name="Haas F.B."/>
            <person name="Vanderstraeten L."/>
            <person name="Becker D."/>
            <person name="Lang D."/>
            <person name="Vosolsobe S."/>
            <person name="Rombauts S."/>
            <person name="Wilhelmsson P.K.I."/>
            <person name="Janitza P."/>
            <person name="Kern R."/>
            <person name="Heyl A."/>
            <person name="Rumpler F."/>
            <person name="Villalobos L.I.A.C."/>
            <person name="Clay J.M."/>
            <person name="Skokan R."/>
            <person name="Toyoda A."/>
            <person name="Suzuki Y."/>
            <person name="Kagoshima H."/>
            <person name="Schijlen E."/>
            <person name="Tajeshwar N."/>
            <person name="Catarino B."/>
            <person name="Hetherington A.J."/>
            <person name="Saltykova A."/>
            <person name="Bonnot C."/>
            <person name="Breuninger H."/>
            <person name="Symeonidi A."/>
            <person name="Radhakrishnan G.V."/>
            <person name="Van Nieuwerburgh F."/>
            <person name="Deforce D."/>
            <person name="Chang C."/>
            <person name="Karol K.G."/>
            <person name="Hedrich R."/>
            <person name="Ulvskov P."/>
            <person name="Glockner G."/>
            <person name="Delwiche C.F."/>
            <person name="Petrasek J."/>
            <person name="Van de Peer Y."/>
            <person name="Friml J."/>
            <person name="Beilby M."/>
            <person name="Dolan L."/>
            <person name="Kohara Y."/>
            <person name="Sugano S."/>
            <person name="Fujiyama A."/>
            <person name="Delaux P.-M."/>
            <person name="Quint M."/>
            <person name="TheiBen G."/>
            <person name="Hagemann M."/>
            <person name="Harholt J."/>
            <person name="Dunand C."/>
            <person name="Zachgo S."/>
            <person name="Langdale J."/>
            <person name="Maumus F."/>
            <person name="Straeten D.V.D."/>
            <person name="Gould S.B."/>
            <person name="Rensing S.A."/>
        </authorList>
    </citation>
    <scope>NUCLEOTIDE SEQUENCE [LARGE SCALE GENOMIC DNA]</scope>
    <source>
        <strain evidence="3 4">S276</strain>
    </source>
</reference>
<feature type="region of interest" description="Disordered" evidence="2">
    <location>
        <begin position="40"/>
        <end position="76"/>
    </location>
</feature>
<evidence type="ECO:0000256" key="1">
    <source>
        <dbReference type="SAM" id="Coils"/>
    </source>
</evidence>
<keyword evidence="1" id="KW-0175">Coiled coil</keyword>
<gene>
    <name evidence="3" type="ORF">CBR_g55450</name>
</gene>
<keyword evidence="4" id="KW-1185">Reference proteome</keyword>
<comment type="caution">
    <text evidence="3">The sequence shown here is derived from an EMBL/GenBank/DDBJ whole genome shotgun (WGS) entry which is preliminary data.</text>
</comment>
<accession>A0A388K7U5</accession>
<evidence type="ECO:0000313" key="3">
    <source>
        <dbReference type="EMBL" id="GBG66107.1"/>
    </source>
</evidence>
<dbReference type="EMBL" id="BFEA01000069">
    <property type="protein sequence ID" value="GBG66107.1"/>
    <property type="molecule type" value="Genomic_DNA"/>
</dbReference>
<dbReference type="AlphaFoldDB" id="A0A388K7U5"/>
<evidence type="ECO:0000256" key="2">
    <source>
        <dbReference type="SAM" id="MobiDB-lite"/>
    </source>
</evidence>
<dbReference type="Proteomes" id="UP000265515">
    <property type="component" value="Unassembled WGS sequence"/>
</dbReference>
<evidence type="ECO:0000313" key="4">
    <source>
        <dbReference type="Proteomes" id="UP000265515"/>
    </source>
</evidence>
<dbReference type="Gramene" id="GBG66107">
    <property type="protein sequence ID" value="GBG66107"/>
    <property type="gene ID" value="CBR_g55450"/>
</dbReference>
<name>A0A388K7U5_CHABU</name>
<organism evidence="3 4">
    <name type="scientific">Chara braunii</name>
    <name type="common">Braun's stonewort</name>
    <dbReference type="NCBI Taxonomy" id="69332"/>
    <lineage>
        <taxon>Eukaryota</taxon>
        <taxon>Viridiplantae</taxon>
        <taxon>Streptophyta</taxon>
        <taxon>Charophyceae</taxon>
        <taxon>Charales</taxon>
        <taxon>Characeae</taxon>
        <taxon>Chara</taxon>
    </lineage>
</organism>